<dbReference type="EMBL" id="LAZR01041236">
    <property type="protein sequence ID" value="KKL12485.1"/>
    <property type="molecule type" value="Genomic_DNA"/>
</dbReference>
<dbReference type="InterPro" id="IPR008927">
    <property type="entry name" value="6-PGluconate_DH-like_C_sf"/>
</dbReference>
<dbReference type="InterPro" id="IPR014026">
    <property type="entry name" value="UDP-Glc/GDP-Man_DH_dimer"/>
</dbReference>
<accession>A0A0F9ASR0</accession>
<dbReference type="SUPFAM" id="SSF48179">
    <property type="entry name" value="6-phosphogluconate dehydrogenase C-terminal domain-like"/>
    <property type="match status" value="1"/>
</dbReference>
<evidence type="ECO:0000313" key="2">
    <source>
        <dbReference type="EMBL" id="KKL12485.1"/>
    </source>
</evidence>
<reference evidence="2" key="1">
    <citation type="journal article" date="2015" name="Nature">
        <title>Complex archaea that bridge the gap between prokaryotes and eukaryotes.</title>
        <authorList>
            <person name="Spang A."/>
            <person name="Saw J.H."/>
            <person name="Jorgensen S.L."/>
            <person name="Zaremba-Niedzwiedzka K."/>
            <person name="Martijn J."/>
            <person name="Lind A.E."/>
            <person name="van Eijk R."/>
            <person name="Schleper C."/>
            <person name="Guy L."/>
            <person name="Ettema T.J."/>
        </authorList>
    </citation>
    <scope>NUCLEOTIDE SEQUENCE</scope>
</reference>
<sequence>MVFSWTWMAKLLNREDSKIAHNWSWALLPVLPGGKPSSVTITTPLVLNKASRYKSYAKDFIQYYTSYEGQVREVVREFGNVALMPAVYEDSRVKNPPAEELAKVNVTLEEWTELQARILEAVKVVELERARKQGELDRALWHNPEFLREAVAEHDFLNSAYTLVGYAGPGDEDDFLQNCDALDALYGTMNVHPLYCAATESELAKLATNAYLATQISFWNQMQWLAEELGVNSHQVARLVALDSRVSPYGAFMHGKPYSGPCLPKDVAQLLALSLSDPEPVPTPLLEAVQRINLMMGGA</sequence>
<dbReference type="PANTHER" id="PTHR43750">
    <property type="entry name" value="UDP-GLUCOSE 6-DEHYDROGENASE TUAD"/>
    <property type="match status" value="1"/>
</dbReference>
<organism evidence="2">
    <name type="scientific">marine sediment metagenome</name>
    <dbReference type="NCBI Taxonomy" id="412755"/>
    <lineage>
        <taxon>unclassified sequences</taxon>
        <taxon>metagenomes</taxon>
        <taxon>ecological metagenomes</taxon>
    </lineage>
</organism>
<feature type="domain" description="UDP-glucose/GDP-mannose dehydrogenase dimerisation" evidence="1">
    <location>
        <begin position="200"/>
        <end position="293"/>
    </location>
</feature>
<dbReference type="GO" id="GO:0051287">
    <property type="term" value="F:NAD binding"/>
    <property type="evidence" value="ECO:0007669"/>
    <property type="project" value="InterPro"/>
</dbReference>
<dbReference type="Gene3D" id="3.40.50.720">
    <property type="entry name" value="NAD(P)-binding Rossmann-like Domain"/>
    <property type="match status" value="1"/>
</dbReference>
<dbReference type="PANTHER" id="PTHR43750:SF3">
    <property type="entry name" value="UDP-GLUCOSE 6-DEHYDROGENASE TUAD"/>
    <property type="match status" value="1"/>
</dbReference>
<dbReference type="Gene3D" id="1.10.1040.10">
    <property type="entry name" value="N-(1-d-carboxylethyl)-l-norvaline Dehydrogenase, domain 2"/>
    <property type="match status" value="1"/>
</dbReference>
<evidence type="ECO:0000259" key="1">
    <source>
        <dbReference type="Pfam" id="PF00984"/>
    </source>
</evidence>
<gene>
    <name evidence="2" type="ORF">LCGC14_2535310</name>
</gene>
<dbReference type="Pfam" id="PF00984">
    <property type="entry name" value="UDPG_MGDP_dh"/>
    <property type="match status" value="1"/>
</dbReference>
<dbReference type="GO" id="GO:0016616">
    <property type="term" value="F:oxidoreductase activity, acting on the CH-OH group of donors, NAD or NADP as acceptor"/>
    <property type="evidence" value="ECO:0007669"/>
    <property type="project" value="InterPro"/>
</dbReference>
<name>A0A0F9ASR0_9ZZZZ</name>
<comment type="caution">
    <text evidence="2">The sequence shown here is derived from an EMBL/GenBank/DDBJ whole genome shotgun (WGS) entry which is preliminary data.</text>
</comment>
<dbReference type="SUPFAM" id="SSF53850">
    <property type="entry name" value="Periplasmic binding protein-like II"/>
    <property type="match status" value="1"/>
</dbReference>
<dbReference type="Pfam" id="PF01547">
    <property type="entry name" value="SBP_bac_1"/>
    <property type="match status" value="1"/>
</dbReference>
<dbReference type="Gene3D" id="3.40.190.10">
    <property type="entry name" value="Periplasmic binding protein-like II"/>
    <property type="match status" value="1"/>
</dbReference>
<dbReference type="InterPro" id="IPR013328">
    <property type="entry name" value="6PGD_dom2"/>
</dbReference>
<proteinExistence type="predicted"/>
<protein>
    <recommendedName>
        <fullName evidence="1">UDP-glucose/GDP-mannose dehydrogenase dimerisation domain-containing protein</fullName>
    </recommendedName>
</protein>
<dbReference type="AlphaFoldDB" id="A0A0F9ASR0"/>
<dbReference type="InterPro" id="IPR006059">
    <property type="entry name" value="SBP"/>
</dbReference>
<feature type="non-terminal residue" evidence="2">
    <location>
        <position position="1"/>
    </location>
</feature>